<comment type="caution">
    <text evidence="1">Lacks conserved residue(s) required for the propagation of feature annotation.</text>
</comment>
<protein>
    <submittedName>
        <fullName evidence="3">Two-component system chemotaxis response regulator CheY</fullName>
    </submittedName>
</protein>
<evidence type="ECO:0000313" key="4">
    <source>
        <dbReference type="Proteomes" id="UP000674416"/>
    </source>
</evidence>
<feature type="domain" description="Response regulatory" evidence="2">
    <location>
        <begin position="1"/>
        <end position="51"/>
    </location>
</feature>
<keyword evidence="4" id="KW-1185">Reference proteome</keyword>
<dbReference type="PROSITE" id="PS50110">
    <property type="entry name" value="RESPONSE_REGULATORY"/>
    <property type="match status" value="1"/>
</dbReference>
<dbReference type="EMBL" id="JAFDST010000001">
    <property type="protein sequence ID" value="MBP1080131.1"/>
    <property type="molecule type" value="Genomic_DNA"/>
</dbReference>
<name>A0ABS4CRG9_9BACI</name>
<evidence type="ECO:0000259" key="2">
    <source>
        <dbReference type="PROSITE" id="PS50110"/>
    </source>
</evidence>
<comment type="caution">
    <text evidence="3">The sequence shown here is derived from an EMBL/GenBank/DDBJ whole genome shotgun (WGS) entry which is preliminary data.</text>
</comment>
<evidence type="ECO:0000256" key="1">
    <source>
        <dbReference type="PROSITE-ProRule" id="PRU00169"/>
    </source>
</evidence>
<gene>
    <name evidence="3" type="ORF">JOC74_000619</name>
</gene>
<sequence length="58" mass="6493">MIAINPKANIIMCSAMGQQRLVVEAIENGAKDYIVKPFEESKVIEAINRLMMNVNKTI</sequence>
<dbReference type="Gene3D" id="3.40.50.2300">
    <property type="match status" value="1"/>
</dbReference>
<accession>A0ABS4CRG9</accession>
<proteinExistence type="predicted"/>
<evidence type="ECO:0000313" key="3">
    <source>
        <dbReference type="EMBL" id="MBP1080131.1"/>
    </source>
</evidence>
<reference evidence="3 4" key="1">
    <citation type="submission" date="2021-01" db="EMBL/GenBank/DDBJ databases">
        <title>Genomic Encyclopedia of Type Strains, Phase IV (KMG-IV): sequencing the most valuable type-strain genomes for metagenomic binning, comparative biology and taxonomic classification.</title>
        <authorList>
            <person name="Goeker M."/>
        </authorList>
    </citation>
    <scope>NUCLEOTIDE SEQUENCE [LARGE SCALE GENOMIC DNA]</scope>
    <source>
        <strain evidence="3 4">DSM 103394</strain>
    </source>
</reference>
<dbReference type="InterPro" id="IPR001789">
    <property type="entry name" value="Sig_transdc_resp-reg_receiver"/>
</dbReference>
<dbReference type="SUPFAM" id="SSF52172">
    <property type="entry name" value="CheY-like"/>
    <property type="match status" value="1"/>
</dbReference>
<dbReference type="Proteomes" id="UP000674416">
    <property type="component" value="Unassembled WGS sequence"/>
</dbReference>
<dbReference type="Pfam" id="PF00072">
    <property type="entry name" value="Response_reg"/>
    <property type="match status" value="1"/>
</dbReference>
<dbReference type="InterPro" id="IPR011006">
    <property type="entry name" value="CheY-like_superfamily"/>
</dbReference>
<organism evidence="3 4">
    <name type="scientific">Bacillus capparidis</name>
    <dbReference type="NCBI Taxonomy" id="1840411"/>
    <lineage>
        <taxon>Bacteria</taxon>
        <taxon>Bacillati</taxon>
        <taxon>Bacillota</taxon>
        <taxon>Bacilli</taxon>
        <taxon>Bacillales</taxon>
        <taxon>Bacillaceae</taxon>
        <taxon>Bacillus</taxon>
    </lineage>
</organism>